<reference evidence="2" key="1">
    <citation type="submission" date="2019-03" db="EMBL/GenBank/DDBJ databases">
        <title>Single cell metagenomics reveals metabolic interactions within the superorganism composed of flagellate Streblomastix strix and complex community of Bacteroidetes bacteria on its surface.</title>
        <authorList>
            <person name="Treitli S.C."/>
            <person name="Kolisko M."/>
            <person name="Husnik F."/>
            <person name="Keeling P."/>
            <person name="Hampl V."/>
        </authorList>
    </citation>
    <scope>NUCLEOTIDE SEQUENCE</scope>
    <source>
        <strain evidence="2">STM</strain>
    </source>
</reference>
<evidence type="ECO:0000256" key="1">
    <source>
        <dbReference type="SAM" id="MobiDB-lite"/>
    </source>
</evidence>
<proteinExistence type="predicted"/>
<protein>
    <submittedName>
        <fullName evidence="2">Uncharacterized protein</fullName>
    </submittedName>
</protein>
<name>A0A5J4R151_9ZZZZ</name>
<dbReference type="AlphaFoldDB" id="A0A5J4R151"/>
<evidence type="ECO:0000313" key="2">
    <source>
        <dbReference type="EMBL" id="KAA6327439.1"/>
    </source>
</evidence>
<accession>A0A5J4R151</accession>
<dbReference type="EMBL" id="SNRY01001992">
    <property type="protein sequence ID" value="KAA6327439.1"/>
    <property type="molecule type" value="Genomic_DNA"/>
</dbReference>
<sequence length="97" mass="10623">MNRLLRDTPATGTKVVDNENPTTEIPEITPGNGITAQPPDSVVPTTKVNDTPVEPAEKSKLPYQPNVAYKVYQFPFGAANYSQPNPELDKLLKDLSK</sequence>
<organism evidence="2">
    <name type="scientific">termite gut metagenome</name>
    <dbReference type="NCBI Taxonomy" id="433724"/>
    <lineage>
        <taxon>unclassified sequences</taxon>
        <taxon>metagenomes</taxon>
        <taxon>organismal metagenomes</taxon>
    </lineage>
</organism>
<feature type="region of interest" description="Disordered" evidence="1">
    <location>
        <begin position="1"/>
        <end position="58"/>
    </location>
</feature>
<gene>
    <name evidence="2" type="ORF">EZS27_023577</name>
</gene>
<comment type="caution">
    <text evidence="2">The sequence shown here is derived from an EMBL/GenBank/DDBJ whole genome shotgun (WGS) entry which is preliminary data.</text>
</comment>